<sequence length="1094" mass="117232">MNRDQTADSRDLQLFAIQTKKKSSPLRSEQSITTGRSPTAGHPNDTPPSQIDRSVGLGLSIVAPLHLLQRRDGPLGPPRGGVWGMNTTPTPHTPLETLLLFRGIAQYGLEAAAFARIAEALQNNKLVKNDSTYDATRLSAEALQDLFLQLLWEELKTESESTPRPDGTLSPVSKKTKPQPSPPPTLRDARQHVEKIESAHRKLHDAYVRHAFDEIQQYERHFDRLHNEIIELEKADVRGDIDGESRPKSPNGIQDTAGKHDAGLANGIGPSPKASPKPGPQQPVTQSGPQPLRPLQPLLPHPPPRQDARAGPSPSQQAPPERVSPGPRSPAPPYPQVARSPQLGQQDAPGVSAARRPETPKPPNGTPQVLQAPQGAPTFQPQAPAPAPAEGLQPPGSAGARQSPVPAQGQLKWEPPYQPNVPGPRQTTNANSPQQASNIYPPLPHILPSQRPAQQQQQQQQQQQPPPHPNPLPLQTQSGRSLPQQVLIPPNSTNQFPPLQSPPVRPSPESGGGPASGRQQSLLPNVATSGVTQPQPPYHPPPYQGYPLSASVHTSQAQAAQAIQGHASPVAPPPSAPPVVGPSGHSHGIATPTQHRPQQPNLQAPPSYNQQAPPRAVHSPAPTHPDGPRIYNSPYQAPRTAAVDRIHSRLPVAATPTPPARFSPAPSAPQTPVMSLPQWLAKGSGTTWKSNSTPSTPKHGLELRLGHDDAPSPAFEPASPVLESSTTSQRAKKAAQTAGRPTETPGTKRKSGRSRTAEVVQDTSSTPISTSAQVKQASQTTVDPEPPKVKDEVTTPRPSTETGDTTADESVAGRPQRSRPTKRKREDLTPTPVHTPRASQLPDELSEGPESTDVPKVVLWTRSFNKVSGSAMEQIIHHRSANMFAAPIRERDAPGYHKVVKHPQDLKTIRVAINHGNRAAAQAAAALPEGDPGTSSVWLPRTEELVPPKSIINSGQLDRELAHMFSNAIMYNPDPYHGPGPAFLRDVDRDDSQDGGAHQDNVLGYKVDEFGVVNDARAMFVEVEKLLSELRSAEIQRSAPPGGLATGTSTRQASVQGGHGADNIKDEGDDGDEQTGTETETVGGAVKRRRVTRN</sequence>
<evidence type="ECO:0000256" key="4">
    <source>
        <dbReference type="SAM" id="MobiDB-lite"/>
    </source>
</evidence>
<feature type="compositionally biased region" description="Low complexity" evidence="4">
    <location>
        <begin position="556"/>
        <end position="569"/>
    </location>
</feature>
<feature type="region of interest" description="Disordered" evidence="4">
    <location>
        <begin position="157"/>
        <end position="191"/>
    </location>
</feature>
<feature type="compositionally biased region" description="Polar residues" evidence="4">
    <location>
        <begin position="25"/>
        <end position="37"/>
    </location>
</feature>
<proteinExistence type="predicted"/>
<feature type="compositionally biased region" description="Polar residues" evidence="4">
    <location>
        <begin position="684"/>
        <end position="696"/>
    </location>
</feature>
<dbReference type="PANTHER" id="PTHR15398">
    <property type="entry name" value="BROMODOMAIN-CONTAINING PROTEIN 8"/>
    <property type="match status" value="1"/>
</dbReference>
<feature type="compositionally biased region" description="Basic and acidic residues" evidence="4">
    <location>
        <begin position="785"/>
        <end position="794"/>
    </location>
</feature>
<dbReference type="Pfam" id="PF00439">
    <property type="entry name" value="Bromodomain"/>
    <property type="match status" value="1"/>
</dbReference>
<gene>
    <name evidence="6" type="ORF">MMYC01_209755</name>
</gene>
<dbReference type="EMBL" id="LCTW02000447">
    <property type="protein sequence ID" value="KXX73609.1"/>
    <property type="molecule type" value="Genomic_DNA"/>
</dbReference>
<evidence type="ECO:0000259" key="5">
    <source>
        <dbReference type="PROSITE" id="PS50014"/>
    </source>
</evidence>
<feature type="coiled-coil region" evidence="3">
    <location>
        <begin position="208"/>
        <end position="235"/>
    </location>
</feature>
<feature type="compositionally biased region" description="Pro residues" evidence="4">
    <location>
        <begin position="291"/>
        <end position="305"/>
    </location>
</feature>
<feature type="region of interest" description="Disordered" evidence="4">
    <location>
        <begin position="980"/>
        <end position="1000"/>
    </location>
</feature>
<dbReference type="PANTHER" id="PTHR15398:SF4">
    <property type="entry name" value="BROMODOMAIN-CONTAINING PROTEIN 8 ISOFORM X1"/>
    <property type="match status" value="1"/>
</dbReference>
<feature type="compositionally biased region" description="Polar residues" evidence="4">
    <location>
        <begin position="591"/>
        <end position="612"/>
    </location>
</feature>
<dbReference type="PROSITE" id="PS50014">
    <property type="entry name" value="BROMODOMAIN_2"/>
    <property type="match status" value="1"/>
</dbReference>
<comment type="caution">
    <text evidence="6">The sequence shown here is derived from an EMBL/GenBank/DDBJ whole genome shotgun (WGS) entry which is preliminary data.</text>
</comment>
<reference evidence="6 7" key="1">
    <citation type="journal article" date="2016" name="Genome Announc.">
        <title>Genome Sequence of Madurella mycetomatis mm55, Isolated from a Human Mycetoma Case in Sudan.</title>
        <authorList>
            <person name="Smit S."/>
            <person name="Derks M.F."/>
            <person name="Bervoets S."/>
            <person name="Fahal A."/>
            <person name="van Leeuwen W."/>
            <person name="van Belkum A."/>
            <person name="van de Sande W.W."/>
        </authorList>
    </citation>
    <scope>NUCLEOTIDE SEQUENCE [LARGE SCALE GENOMIC DNA]</scope>
    <source>
        <strain evidence="7">mm55</strain>
    </source>
</reference>
<dbReference type="AlphaFoldDB" id="A0A175VQX0"/>
<keyword evidence="7" id="KW-1185">Reference proteome</keyword>
<evidence type="ECO:0000256" key="3">
    <source>
        <dbReference type="SAM" id="Coils"/>
    </source>
</evidence>
<feature type="compositionally biased region" description="Low complexity" evidence="4">
    <location>
        <begin position="447"/>
        <end position="463"/>
    </location>
</feature>
<feature type="region of interest" description="Disordered" evidence="4">
    <location>
        <begin position="240"/>
        <end position="852"/>
    </location>
</feature>
<feature type="compositionally biased region" description="Polar residues" evidence="4">
    <location>
        <begin position="796"/>
        <end position="805"/>
    </location>
</feature>
<dbReference type="SUPFAM" id="SSF47370">
    <property type="entry name" value="Bromodomain"/>
    <property type="match status" value="1"/>
</dbReference>
<dbReference type="GO" id="GO:0006325">
    <property type="term" value="P:chromatin organization"/>
    <property type="evidence" value="ECO:0007669"/>
    <property type="project" value="UniProtKB-ARBA"/>
</dbReference>
<dbReference type="Proteomes" id="UP000078237">
    <property type="component" value="Unassembled WGS sequence"/>
</dbReference>
<name>A0A175VQX0_9PEZI</name>
<dbReference type="GO" id="GO:0035267">
    <property type="term" value="C:NuA4 histone acetyltransferase complex"/>
    <property type="evidence" value="ECO:0007669"/>
    <property type="project" value="TreeGrafter"/>
</dbReference>
<dbReference type="InterPro" id="IPR036427">
    <property type="entry name" value="Bromodomain-like_sf"/>
</dbReference>
<evidence type="ECO:0000313" key="6">
    <source>
        <dbReference type="EMBL" id="KXX73609.1"/>
    </source>
</evidence>
<accession>A0A175VQX0</accession>
<dbReference type="CDD" id="cd04369">
    <property type="entry name" value="Bromodomain"/>
    <property type="match status" value="1"/>
</dbReference>
<feature type="compositionally biased region" description="Polar residues" evidence="4">
    <location>
        <begin position="425"/>
        <end position="438"/>
    </location>
</feature>
<protein>
    <recommendedName>
        <fullName evidence="5">Bromo domain-containing protein</fullName>
    </recommendedName>
</protein>
<feature type="compositionally biased region" description="Basic and acidic residues" evidence="4">
    <location>
        <begin position="1"/>
        <end position="11"/>
    </location>
</feature>
<dbReference type="STRING" id="100816.A0A175VQX0"/>
<feature type="compositionally biased region" description="Polar residues" evidence="4">
    <location>
        <begin position="761"/>
        <end position="782"/>
    </location>
</feature>
<dbReference type="OrthoDB" id="21449at2759"/>
<keyword evidence="1 2" id="KW-0103">Bromodomain</keyword>
<evidence type="ECO:0000313" key="7">
    <source>
        <dbReference type="Proteomes" id="UP000078237"/>
    </source>
</evidence>
<feature type="compositionally biased region" description="Pro residues" evidence="4">
    <location>
        <begin position="570"/>
        <end position="580"/>
    </location>
</feature>
<evidence type="ECO:0000256" key="1">
    <source>
        <dbReference type="ARBA" id="ARBA00023117"/>
    </source>
</evidence>
<keyword evidence="3" id="KW-0175">Coiled coil</keyword>
<feature type="compositionally biased region" description="Polar residues" evidence="4">
    <location>
        <begin position="1046"/>
        <end position="1055"/>
    </location>
</feature>
<dbReference type="VEuPathDB" id="FungiDB:MMYC01_209755"/>
<dbReference type="InterPro" id="IPR001487">
    <property type="entry name" value="Bromodomain"/>
</dbReference>
<feature type="compositionally biased region" description="Polar residues" evidence="4">
    <location>
        <begin position="478"/>
        <end position="496"/>
    </location>
</feature>
<feature type="compositionally biased region" description="Pro residues" evidence="4">
    <location>
        <begin position="656"/>
        <end position="669"/>
    </location>
</feature>
<feature type="compositionally biased region" description="Low complexity" evidence="4">
    <location>
        <begin position="371"/>
        <end position="396"/>
    </location>
</feature>
<evidence type="ECO:0000256" key="2">
    <source>
        <dbReference type="PROSITE-ProRule" id="PRU00035"/>
    </source>
</evidence>
<feature type="compositionally biased region" description="Polar residues" evidence="4">
    <location>
        <begin position="518"/>
        <end position="532"/>
    </location>
</feature>
<feature type="domain" description="Bromo" evidence="5">
    <location>
        <begin position="876"/>
        <end position="972"/>
    </location>
</feature>
<dbReference type="Gene3D" id="1.20.920.10">
    <property type="entry name" value="Bromodomain-like"/>
    <property type="match status" value="1"/>
</dbReference>
<feature type="region of interest" description="Disordered" evidence="4">
    <location>
        <begin position="1"/>
        <end position="53"/>
    </location>
</feature>
<organism evidence="6 7">
    <name type="scientific">Madurella mycetomatis</name>
    <dbReference type="NCBI Taxonomy" id="100816"/>
    <lineage>
        <taxon>Eukaryota</taxon>
        <taxon>Fungi</taxon>
        <taxon>Dikarya</taxon>
        <taxon>Ascomycota</taxon>
        <taxon>Pezizomycotina</taxon>
        <taxon>Sordariomycetes</taxon>
        <taxon>Sordariomycetidae</taxon>
        <taxon>Sordariales</taxon>
        <taxon>Sordariales incertae sedis</taxon>
        <taxon>Madurella</taxon>
    </lineage>
</organism>
<feature type="compositionally biased region" description="Basic and acidic residues" evidence="4">
    <location>
        <begin position="699"/>
        <end position="710"/>
    </location>
</feature>
<feature type="compositionally biased region" description="Pro residues" evidence="4">
    <location>
        <begin position="534"/>
        <end position="544"/>
    </location>
</feature>
<feature type="region of interest" description="Disordered" evidence="4">
    <location>
        <begin position="1034"/>
        <end position="1094"/>
    </location>
</feature>